<dbReference type="EC" id="3.1.3.48" evidence="5"/>
<dbReference type="EMBL" id="OBMQ01000001">
    <property type="protein sequence ID" value="SOB93555.1"/>
    <property type="molecule type" value="Genomic_DNA"/>
</dbReference>
<dbReference type="InterPro" id="IPR016195">
    <property type="entry name" value="Pol/histidinol_Pase-like"/>
</dbReference>
<gene>
    <name evidence="6" type="ORF">SAMN05880501_101667</name>
</gene>
<proteinExistence type="inferred from homology"/>
<dbReference type="OrthoDB" id="9788539at2"/>
<evidence type="ECO:0000256" key="3">
    <source>
        <dbReference type="ARBA" id="ARBA00022912"/>
    </source>
</evidence>
<dbReference type="PIRSF" id="PIRSF016557">
    <property type="entry name" value="Caps_synth_CpsB"/>
    <property type="match status" value="1"/>
</dbReference>
<evidence type="ECO:0000256" key="5">
    <source>
        <dbReference type="PIRNR" id="PIRNR016557"/>
    </source>
</evidence>
<keyword evidence="7" id="KW-1185">Reference proteome</keyword>
<reference evidence="7" key="1">
    <citation type="submission" date="2017-08" db="EMBL/GenBank/DDBJ databases">
        <authorList>
            <person name="Varghese N."/>
            <person name="Submissions S."/>
        </authorList>
    </citation>
    <scope>NUCLEOTIDE SEQUENCE [LARGE SCALE GENOMIC DNA]</scope>
    <source>
        <strain evidence="7">JC22</strain>
    </source>
</reference>
<evidence type="ECO:0000313" key="6">
    <source>
        <dbReference type="EMBL" id="SOB93555.1"/>
    </source>
</evidence>
<dbReference type="RefSeq" id="WP_097072211.1">
    <property type="nucleotide sequence ID" value="NZ_OBMQ01000001.1"/>
</dbReference>
<dbReference type="PANTHER" id="PTHR39181:SF1">
    <property type="entry name" value="TYROSINE-PROTEIN PHOSPHATASE YWQE"/>
    <property type="match status" value="1"/>
</dbReference>
<dbReference type="GO" id="GO:0004725">
    <property type="term" value="F:protein tyrosine phosphatase activity"/>
    <property type="evidence" value="ECO:0007669"/>
    <property type="project" value="UniProtKB-UniRule"/>
</dbReference>
<keyword evidence="3 5" id="KW-0904">Protein phosphatase</keyword>
<evidence type="ECO:0000256" key="2">
    <source>
        <dbReference type="ARBA" id="ARBA00022801"/>
    </source>
</evidence>
<dbReference type="Gene3D" id="3.20.20.140">
    <property type="entry name" value="Metal-dependent hydrolases"/>
    <property type="match status" value="1"/>
</dbReference>
<protein>
    <recommendedName>
        <fullName evidence="5">Tyrosine-protein phosphatase</fullName>
        <ecNumber evidence="5">3.1.3.48</ecNumber>
    </recommendedName>
</protein>
<dbReference type="SUPFAM" id="SSF89550">
    <property type="entry name" value="PHP domain-like"/>
    <property type="match status" value="1"/>
</dbReference>
<dbReference type="GO" id="GO:0030145">
    <property type="term" value="F:manganese ion binding"/>
    <property type="evidence" value="ECO:0007669"/>
    <property type="project" value="UniProtKB-UniRule"/>
</dbReference>
<comment type="similarity">
    <text evidence="1 5">Belongs to the metallo-dependent hydrolases superfamily. CpsB/CapC family.</text>
</comment>
<accession>A0A285RHE7</accession>
<dbReference type="Pfam" id="PF19567">
    <property type="entry name" value="CpsB_CapC"/>
    <property type="match status" value="1"/>
</dbReference>
<evidence type="ECO:0000313" key="7">
    <source>
        <dbReference type="Proteomes" id="UP000219636"/>
    </source>
</evidence>
<dbReference type="Proteomes" id="UP000219636">
    <property type="component" value="Unassembled WGS sequence"/>
</dbReference>
<keyword evidence="2 5" id="KW-0378">Hydrolase</keyword>
<dbReference type="PANTHER" id="PTHR39181">
    <property type="entry name" value="TYROSINE-PROTEIN PHOSPHATASE YWQE"/>
    <property type="match status" value="1"/>
</dbReference>
<sequence>MVDLHSHLLWSADDGPATMEQTIEMLKQAVCEGISEIVATSHFQHPLYSVDFNEVYQKVNLIQLELIKNNIPIKIHLGHEVRLSDNILNLYNQLHIHTLANSKYMLIELPSNSVPYFTPFMLQKLTFAGITPIIAHPERNRAIYQNPRLLEELIRNGAYTQITAGSIAGLFGRNIQKFSFSLIKANLIHTYGSDAHNLTTRPFLFKEGLRILQKRKLSNYVNLFLENNECVIMNEPLTVLEPKSIKKNRWFLQ</sequence>
<name>A0A285RHE7_9BACL</name>
<evidence type="ECO:0000256" key="4">
    <source>
        <dbReference type="ARBA" id="ARBA00051722"/>
    </source>
</evidence>
<organism evidence="6 7">
    <name type="scientific">Ureibacillus xyleni</name>
    <dbReference type="NCBI Taxonomy" id="614648"/>
    <lineage>
        <taxon>Bacteria</taxon>
        <taxon>Bacillati</taxon>
        <taxon>Bacillota</taxon>
        <taxon>Bacilli</taxon>
        <taxon>Bacillales</taxon>
        <taxon>Caryophanaceae</taxon>
        <taxon>Ureibacillus</taxon>
    </lineage>
</organism>
<comment type="catalytic activity">
    <reaction evidence="4 5">
        <text>O-phospho-L-tyrosyl-[protein] + H2O = L-tyrosyl-[protein] + phosphate</text>
        <dbReference type="Rhea" id="RHEA:10684"/>
        <dbReference type="Rhea" id="RHEA-COMP:10136"/>
        <dbReference type="Rhea" id="RHEA-COMP:20101"/>
        <dbReference type="ChEBI" id="CHEBI:15377"/>
        <dbReference type="ChEBI" id="CHEBI:43474"/>
        <dbReference type="ChEBI" id="CHEBI:46858"/>
        <dbReference type="ChEBI" id="CHEBI:61978"/>
        <dbReference type="EC" id="3.1.3.48"/>
    </reaction>
</comment>
<evidence type="ECO:0000256" key="1">
    <source>
        <dbReference type="ARBA" id="ARBA00005750"/>
    </source>
</evidence>
<dbReference type="AlphaFoldDB" id="A0A285RHE7"/>
<dbReference type="InterPro" id="IPR016667">
    <property type="entry name" value="Caps_polysacc_synth_CpsB/CapC"/>
</dbReference>